<keyword evidence="2 5" id="KW-0812">Transmembrane</keyword>
<feature type="domain" description="G-protein coupled receptors family 1 profile" evidence="6">
    <location>
        <begin position="52"/>
        <end position="311"/>
    </location>
</feature>
<feature type="transmembrane region" description="Helical" evidence="5">
    <location>
        <begin position="202"/>
        <end position="224"/>
    </location>
</feature>
<gene>
    <name evidence="7" type="ORF">BaRGS_00010624</name>
</gene>
<reference evidence="7 8" key="1">
    <citation type="journal article" date="2023" name="Sci. Data">
        <title>Genome assembly of the Korean intertidal mud-creeper Batillaria attramentaria.</title>
        <authorList>
            <person name="Patra A.K."/>
            <person name="Ho P.T."/>
            <person name="Jun S."/>
            <person name="Lee S.J."/>
            <person name="Kim Y."/>
            <person name="Won Y.J."/>
        </authorList>
    </citation>
    <scope>NUCLEOTIDE SEQUENCE [LARGE SCALE GENOMIC DNA]</scope>
    <source>
        <strain evidence="7">Wonlab-2016</strain>
    </source>
</reference>
<accession>A0ABD0LF90</accession>
<feature type="transmembrane region" description="Helical" evidence="5">
    <location>
        <begin position="71"/>
        <end position="93"/>
    </location>
</feature>
<proteinExistence type="predicted"/>
<evidence type="ECO:0000256" key="4">
    <source>
        <dbReference type="ARBA" id="ARBA00023136"/>
    </source>
</evidence>
<dbReference type="EMBL" id="JACVVK020000053">
    <property type="protein sequence ID" value="KAK7498036.1"/>
    <property type="molecule type" value="Genomic_DNA"/>
</dbReference>
<name>A0ABD0LF90_9CAEN</name>
<feature type="transmembrane region" description="Helical" evidence="5">
    <location>
        <begin position="152"/>
        <end position="172"/>
    </location>
</feature>
<keyword evidence="4 5" id="KW-0472">Membrane</keyword>
<feature type="transmembrane region" description="Helical" evidence="5">
    <location>
        <begin position="299"/>
        <end position="318"/>
    </location>
</feature>
<evidence type="ECO:0000256" key="1">
    <source>
        <dbReference type="ARBA" id="ARBA00004370"/>
    </source>
</evidence>
<evidence type="ECO:0000313" key="7">
    <source>
        <dbReference type="EMBL" id="KAK7498036.1"/>
    </source>
</evidence>
<sequence>METVYNVTESDLHLNSTNTPAVGNFEEDRLVESGRQLTHIAIPVVAALGVCGNLVALATWTAESAYNGTTFLLKCLCVTDLVLLVGQLLNLLVNTFLTEPVLIWRVRAYMTVFFQYARIVSVHSTLAVTFSRWLAVHRPLGVRILLSRRRVVVGYCITLTWCFLVGVPSAYFTLCLFHVPNTCGSFAYHYPTFSAVQHTSEAVTLALPLILLLIFNVSLVMKVYRHRSAAPGLGQQALSRRSSEATRLVVAVTCLSVTTLLAFPLGVAVRIVTYQAAGLKGNTCDGACIRFLDNLSDLFVVFNSSANIVFYAAFVSHFRKLLLRRLQCCVRWPGVQSSIPSSNSATAT</sequence>
<evidence type="ECO:0000256" key="3">
    <source>
        <dbReference type="ARBA" id="ARBA00022989"/>
    </source>
</evidence>
<keyword evidence="8" id="KW-1185">Reference proteome</keyword>
<evidence type="ECO:0000313" key="8">
    <source>
        <dbReference type="Proteomes" id="UP001519460"/>
    </source>
</evidence>
<dbReference type="SUPFAM" id="SSF81321">
    <property type="entry name" value="Family A G protein-coupled receptor-like"/>
    <property type="match status" value="1"/>
</dbReference>
<evidence type="ECO:0000256" key="2">
    <source>
        <dbReference type="ARBA" id="ARBA00022692"/>
    </source>
</evidence>
<dbReference type="Pfam" id="PF00001">
    <property type="entry name" value="7tm_1"/>
    <property type="match status" value="1"/>
</dbReference>
<protein>
    <recommendedName>
        <fullName evidence="6">G-protein coupled receptors family 1 profile domain-containing protein</fullName>
    </recommendedName>
</protein>
<evidence type="ECO:0000259" key="6">
    <source>
        <dbReference type="PROSITE" id="PS50262"/>
    </source>
</evidence>
<dbReference type="InterPro" id="IPR052954">
    <property type="entry name" value="GPCR-Ligand_Int"/>
</dbReference>
<feature type="transmembrane region" description="Helical" evidence="5">
    <location>
        <begin position="245"/>
        <end position="272"/>
    </location>
</feature>
<dbReference type="PANTHER" id="PTHR46641">
    <property type="entry name" value="FMRFAMIDE RECEPTOR-RELATED"/>
    <property type="match status" value="1"/>
</dbReference>
<dbReference type="InterPro" id="IPR017452">
    <property type="entry name" value="GPCR_Rhodpsn_7TM"/>
</dbReference>
<keyword evidence="3 5" id="KW-1133">Transmembrane helix</keyword>
<organism evidence="7 8">
    <name type="scientific">Batillaria attramentaria</name>
    <dbReference type="NCBI Taxonomy" id="370345"/>
    <lineage>
        <taxon>Eukaryota</taxon>
        <taxon>Metazoa</taxon>
        <taxon>Spiralia</taxon>
        <taxon>Lophotrochozoa</taxon>
        <taxon>Mollusca</taxon>
        <taxon>Gastropoda</taxon>
        <taxon>Caenogastropoda</taxon>
        <taxon>Sorbeoconcha</taxon>
        <taxon>Cerithioidea</taxon>
        <taxon>Batillariidae</taxon>
        <taxon>Batillaria</taxon>
    </lineage>
</organism>
<dbReference type="InterPro" id="IPR000276">
    <property type="entry name" value="GPCR_Rhodpsn"/>
</dbReference>
<dbReference type="Proteomes" id="UP001519460">
    <property type="component" value="Unassembled WGS sequence"/>
</dbReference>
<feature type="transmembrane region" description="Helical" evidence="5">
    <location>
        <begin position="40"/>
        <end position="59"/>
    </location>
</feature>
<comment type="subcellular location">
    <subcellularLocation>
        <location evidence="1">Membrane</location>
    </subcellularLocation>
</comment>
<dbReference type="AlphaFoldDB" id="A0ABD0LF90"/>
<comment type="caution">
    <text evidence="7">The sequence shown here is derived from an EMBL/GenBank/DDBJ whole genome shotgun (WGS) entry which is preliminary data.</text>
</comment>
<dbReference type="PANTHER" id="PTHR46641:SF2">
    <property type="entry name" value="FMRFAMIDE RECEPTOR"/>
    <property type="match status" value="1"/>
</dbReference>
<dbReference type="GO" id="GO:0016020">
    <property type="term" value="C:membrane"/>
    <property type="evidence" value="ECO:0007669"/>
    <property type="project" value="UniProtKB-SubCell"/>
</dbReference>
<dbReference type="PROSITE" id="PS50262">
    <property type="entry name" value="G_PROTEIN_RECEP_F1_2"/>
    <property type="match status" value="1"/>
</dbReference>
<evidence type="ECO:0000256" key="5">
    <source>
        <dbReference type="SAM" id="Phobius"/>
    </source>
</evidence>
<dbReference type="Gene3D" id="1.20.1070.10">
    <property type="entry name" value="Rhodopsin 7-helix transmembrane proteins"/>
    <property type="match status" value="1"/>
</dbReference>